<evidence type="ECO:0000256" key="3">
    <source>
        <dbReference type="ARBA" id="ARBA00006751"/>
    </source>
</evidence>
<organism evidence="10 11">
    <name type="scientific">Saccharomycopsis crataegensis</name>
    <dbReference type="NCBI Taxonomy" id="43959"/>
    <lineage>
        <taxon>Eukaryota</taxon>
        <taxon>Fungi</taxon>
        <taxon>Dikarya</taxon>
        <taxon>Ascomycota</taxon>
        <taxon>Saccharomycotina</taxon>
        <taxon>Saccharomycetes</taxon>
        <taxon>Saccharomycopsidaceae</taxon>
        <taxon>Saccharomycopsis</taxon>
    </lineage>
</organism>
<dbReference type="Pfam" id="PF01048">
    <property type="entry name" value="PNP_UDP_1"/>
    <property type="match status" value="1"/>
</dbReference>
<dbReference type="NCBIfam" id="NF006054">
    <property type="entry name" value="PRK08202.1"/>
    <property type="match status" value="1"/>
</dbReference>
<feature type="binding site" evidence="8">
    <location>
        <position position="121"/>
    </location>
    <ligand>
        <name>phosphate</name>
        <dbReference type="ChEBI" id="CHEBI:43474"/>
    </ligand>
</feature>
<dbReference type="EMBL" id="BTFZ01000011">
    <property type="protein sequence ID" value="GMM37262.1"/>
    <property type="molecule type" value="Genomic_DNA"/>
</dbReference>
<dbReference type="NCBIfam" id="TIGR01700">
    <property type="entry name" value="PNPH"/>
    <property type="match status" value="1"/>
</dbReference>
<feature type="domain" description="Nucleoside phosphorylase" evidence="9">
    <location>
        <begin position="30"/>
        <end position="295"/>
    </location>
</feature>
<dbReference type="InterPro" id="IPR011268">
    <property type="entry name" value="Purine_phosphorylase"/>
</dbReference>
<keyword evidence="4 7" id="KW-0328">Glycosyltransferase</keyword>
<dbReference type="CDD" id="cd09009">
    <property type="entry name" value="PNP-EcPNPII_like"/>
    <property type="match status" value="1"/>
</dbReference>
<dbReference type="InterPro" id="IPR011270">
    <property type="entry name" value="Pur_Nuc_Pase_Ino/Guo-sp"/>
</dbReference>
<dbReference type="GO" id="GO:0005737">
    <property type="term" value="C:cytoplasm"/>
    <property type="evidence" value="ECO:0007669"/>
    <property type="project" value="TreeGrafter"/>
</dbReference>
<reference evidence="10 11" key="1">
    <citation type="journal article" date="2023" name="Elife">
        <title>Identification of key yeast species and microbe-microbe interactions impacting larval growth of Drosophila in the wild.</title>
        <authorList>
            <person name="Mure A."/>
            <person name="Sugiura Y."/>
            <person name="Maeda R."/>
            <person name="Honda K."/>
            <person name="Sakurai N."/>
            <person name="Takahashi Y."/>
            <person name="Watada M."/>
            <person name="Katoh T."/>
            <person name="Gotoh A."/>
            <person name="Gotoh Y."/>
            <person name="Taniguchi I."/>
            <person name="Nakamura K."/>
            <person name="Hayashi T."/>
            <person name="Katayama T."/>
            <person name="Uemura T."/>
            <person name="Hattori Y."/>
        </authorList>
    </citation>
    <scope>NUCLEOTIDE SEQUENCE [LARGE SCALE GENOMIC DNA]</scope>
    <source>
        <strain evidence="10 11">SC-9</strain>
    </source>
</reference>
<gene>
    <name evidence="10" type="ORF">DASC09_045870</name>
</gene>
<feature type="binding site" evidence="8">
    <location>
        <position position="225"/>
    </location>
    <ligand>
        <name>phosphate</name>
        <dbReference type="ChEBI" id="CHEBI:43474"/>
    </ligand>
</feature>
<evidence type="ECO:0000256" key="4">
    <source>
        <dbReference type="ARBA" id="ARBA00022676"/>
    </source>
</evidence>
<feature type="binding site" evidence="8">
    <location>
        <position position="206"/>
    </location>
    <ligand>
        <name>a purine D-ribonucleoside</name>
        <dbReference type="ChEBI" id="CHEBI:142355"/>
    </ligand>
</feature>
<dbReference type="FunFam" id="3.40.50.1580:FF:000004">
    <property type="entry name" value="Purine nucleoside phosphorylase"/>
    <property type="match status" value="1"/>
</dbReference>
<evidence type="ECO:0000259" key="9">
    <source>
        <dbReference type="Pfam" id="PF01048"/>
    </source>
</evidence>
<evidence type="ECO:0000313" key="10">
    <source>
        <dbReference type="EMBL" id="GMM37262.1"/>
    </source>
</evidence>
<dbReference type="PANTHER" id="PTHR11904:SF9">
    <property type="entry name" value="PURINE NUCLEOSIDE PHOSPHORYLASE-RELATED"/>
    <property type="match status" value="1"/>
</dbReference>
<accession>A0AAV5QRP7</accession>
<dbReference type="SUPFAM" id="SSF53167">
    <property type="entry name" value="Purine and uridine phosphorylases"/>
    <property type="match status" value="1"/>
</dbReference>
<evidence type="ECO:0000256" key="1">
    <source>
        <dbReference type="ARBA" id="ARBA00000755"/>
    </source>
</evidence>
<keyword evidence="11" id="KW-1185">Reference proteome</keyword>
<dbReference type="RefSeq" id="XP_064854258.1">
    <property type="nucleotide sequence ID" value="XM_064998186.1"/>
</dbReference>
<sequence>MSTDTYIAKLNEALQTIKVKLPLDLSSPRVLIICGSGLGGIASKISSPLEIAYSDIPGFKVSTVAGHAGKLVFGTMGSNAVPVMCMVGRLHFYEGYEFNDTNFPVRLASLLGVSTMIVTNAAGGLNTGYKAGDLMIIDDHLNLPGLAGFHPLRGPNLEMFGPRFQPLSDAYSLKLRQLFFQKKLALNITRTIHEGTYVFAAGPTFESRAEVRMLRVLGGDAVGMSTVPEVIVGRHCGLEVLAVSLITNEGLGAKPASAFDKEPERLDKGMASHDEVLENANAASKDVQMLVSEVVNEL</sequence>
<feature type="binding site" evidence="8">
    <location>
        <position position="36"/>
    </location>
    <ligand>
        <name>phosphate</name>
        <dbReference type="ChEBI" id="CHEBI:43474"/>
    </ligand>
</feature>
<proteinExistence type="inferred from homology"/>
<name>A0AAV5QRP7_9ASCO</name>
<feature type="binding site" evidence="8">
    <location>
        <position position="248"/>
    </location>
    <ligand>
        <name>a purine D-ribonucleoside</name>
        <dbReference type="ChEBI" id="CHEBI:142355"/>
    </ligand>
</feature>
<feature type="binding site" evidence="8">
    <location>
        <begin position="89"/>
        <end position="91"/>
    </location>
    <ligand>
        <name>phosphate</name>
        <dbReference type="ChEBI" id="CHEBI:43474"/>
    </ligand>
</feature>
<dbReference type="GO" id="GO:0009116">
    <property type="term" value="P:nucleoside metabolic process"/>
    <property type="evidence" value="ECO:0007669"/>
    <property type="project" value="InterPro"/>
</dbReference>
<dbReference type="InterPro" id="IPR035994">
    <property type="entry name" value="Nucleoside_phosphorylase_sf"/>
</dbReference>
<dbReference type="Proteomes" id="UP001360560">
    <property type="component" value="Unassembled WGS sequence"/>
</dbReference>
<protein>
    <recommendedName>
        <fullName evidence="7">Purine nucleoside phosphorylase</fullName>
        <ecNumber evidence="7">2.4.2.1</ecNumber>
    </recommendedName>
    <alternativeName>
        <fullName evidence="7">Inosine-guanosine phosphorylase</fullName>
    </alternativeName>
</protein>
<dbReference type="GO" id="GO:0004731">
    <property type="term" value="F:purine-nucleoside phosphorylase activity"/>
    <property type="evidence" value="ECO:0007669"/>
    <property type="project" value="UniProtKB-EC"/>
</dbReference>
<evidence type="ECO:0000256" key="7">
    <source>
        <dbReference type="PIRNR" id="PIRNR000477"/>
    </source>
</evidence>
<evidence type="ECO:0000256" key="5">
    <source>
        <dbReference type="ARBA" id="ARBA00022679"/>
    </source>
</evidence>
<dbReference type="GeneID" id="90075237"/>
<comment type="caution">
    <text evidence="10">The sequence shown here is derived from an EMBL/GenBank/DDBJ whole genome shotgun (WGS) entry which is preliminary data.</text>
</comment>
<dbReference type="NCBIfam" id="TIGR01697">
    <property type="entry name" value="PNPH-PUNA-XAPA"/>
    <property type="match status" value="1"/>
</dbReference>
<evidence type="ECO:0000256" key="8">
    <source>
        <dbReference type="PIRSR" id="PIRSR000477-2"/>
    </source>
</evidence>
<evidence type="ECO:0000256" key="2">
    <source>
        <dbReference type="ARBA" id="ARBA00005058"/>
    </source>
</evidence>
<dbReference type="PIRSF" id="PIRSF000477">
    <property type="entry name" value="PurNPase"/>
    <property type="match status" value="1"/>
</dbReference>
<comment type="pathway">
    <text evidence="2 7">Purine metabolism; purine nucleoside salvage.</text>
</comment>
<dbReference type="AlphaFoldDB" id="A0AAV5QRP7"/>
<keyword evidence="5 7" id="KW-0808">Transferase</keyword>
<evidence type="ECO:0000256" key="6">
    <source>
        <dbReference type="ARBA" id="ARBA00058131"/>
    </source>
</evidence>
<evidence type="ECO:0000313" key="11">
    <source>
        <dbReference type="Proteomes" id="UP001360560"/>
    </source>
</evidence>
<comment type="function">
    <text evidence="6">The purine nucleoside phosphorylases catalyze the phosphorolytic breakdown of the N-glycosidic bond in the beta-(deoxy)ribonucleoside molecules, with the formation of the corresponding free purine bases and pentose-1-phosphate. Cleaves guanosine and inosine.</text>
</comment>
<dbReference type="PANTHER" id="PTHR11904">
    <property type="entry name" value="METHYLTHIOADENOSINE/PURINE NUCLEOSIDE PHOSPHORYLASE"/>
    <property type="match status" value="1"/>
</dbReference>
<dbReference type="InterPro" id="IPR000845">
    <property type="entry name" value="Nucleoside_phosphorylase_d"/>
</dbReference>
<dbReference type="Gene3D" id="3.40.50.1580">
    <property type="entry name" value="Nucleoside phosphorylase domain"/>
    <property type="match status" value="1"/>
</dbReference>
<comment type="similarity">
    <text evidence="3 7">Belongs to the PNP/MTAP phosphorylase family.</text>
</comment>
<comment type="catalytic activity">
    <reaction evidence="1">
        <text>a purine D-ribonucleoside + phosphate = a purine nucleobase + alpha-D-ribose 1-phosphate</text>
        <dbReference type="Rhea" id="RHEA:19805"/>
        <dbReference type="ChEBI" id="CHEBI:26386"/>
        <dbReference type="ChEBI" id="CHEBI:43474"/>
        <dbReference type="ChEBI" id="CHEBI:57720"/>
        <dbReference type="ChEBI" id="CHEBI:142355"/>
        <dbReference type="EC" id="2.4.2.1"/>
    </reaction>
</comment>
<feature type="binding site" evidence="8">
    <location>
        <position position="67"/>
    </location>
    <ligand>
        <name>phosphate</name>
        <dbReference type="ChEBI" id="CHEBI:43474"/>
    </ligand>
</feature>
<dbReference type="EC" id="2.4.2.1" evidence="7"/>